<dbReference type="Gene3D" id="1.25.10.10">
    <property type="entry name" value="Leucine-rich Repeat Variant"/>
    <property type="match status" value="2"/>
</dbReference>
<evidence type="ECO:0000256" key="3">
    <source>
        <dbReference type="PROSITE-ProRule" id="PRU00103"/>
    </source>
</evidence>
<organism evidence="5 6">
    <name type="scientific">Olea europaea subsp. europaea</name>
    <dbReference type="NCBI Taxonomy" id="158383"/>
    <lineage>
        <taxon>Eukaryota</taxon>
        <taxon>Viridiplantae</taxon>
        <taxon>Streptophyta</taxon>
        <taxon>Embryophyta</taxon>
        <taxon>Tracheophyta</taxon>
        <taxon>Spermatophyta</taxon>
        <taxon>Magnoliopsida</taxon>
        <taxon>eudicotyledons</taxon>
        <taxon>Gunneridae</taxon>
        <taxon>Pentapetalae</taxon>
        <taxon>asterids</taxon>
        <taxon>lamiids</taxon>
        <taxon>Lamiales</taxon>
        <taxon>Oleaceae</taxon>
        <taxon>Oleeae</taxon>
        <taxon>Olea</taxon>
    </lineage>
</organism>
<dbReference type="GO" id="GO:0010496">
    <property type="term" value="P:intercellular transport"/>
    <property type="evidence" value="ECO:0007669"/>
    <property type="project" value="TreeGrafter"/>
</dbReference>
<evidence type="ECO:0000313" key="5">
    <source>
        <dbReference type="EMBL" id="CAA3009013.1"/>
    </source>
</evidence>
<dbReference type="InterPro" id="IPR057412">
    <property type="entry name" value="INTS4_C"/>
</dbReference>
<accession>A0A8S0TWA8</accession>
<dbReference type="Pfam" id="PF25458">
    <property type="entry name" value="INTS4_C"/>
    <property type="match status" value="1"/>
</dbReference>
<dbReference type="PROSITE" id="PS50077">
    <property type="entry name" value="HEAT_REPEAT"/>
    <property type="match status" value="1"/>
</dbReference>
<evidence type="ECO:0000256" key="1">
    <source>
        <dbReference type="ARBA" id="ARBA00004123"/>
    </source>
</evidence>
<dbReference type="GO" id="GO:0005634">
    <property type="term" value="C:nucleus"/>
    <property type="evidence" value="ECO:0007669"/>
    <property type="project" value="UniProtKB-SubCell"/>
</dbReference>
<dbReference type="PANTHER" id="PTHR20938">
    <property type="entry name" value="INTEGRATOR COMPLEX SUBUNIT 4"/>
    <property type="match status" value="1"/>
</dbReference>
<keyword evidence="2" id="KW-0539">Nucleus</keyword>
<dbReference type="EMBL" id="CACTIH010007310">
    <property type="protein sequence ID" value="CAA3009013.1"/>
    <property type="molecule type" value="Genomic_DNA"/>
</dbReference>
<dbReference type="PANTHER" id="PTHR20938:SF0">
    <property type="entry name" value="INTEGRATOR COMPLEX SUBUNIT 4"/>
    <property type="match status" value="1"/>
</dbReference>
<evidence type="ECO:0000259" key="4">
    <source>
        <dbReference type="Pfam" id="PF25458"/>
    </source>
</evidence>
<feature type="repeat" description="HEAT" evidence="3">
    <location>
        <begin position="163"/>
        <end position="197"/>
    </location>
</feature>
<name>A0A8S0TWA8_OLEEU</name>
<dbReference type="Gramene" id="OE9A052267T1">
    <property type="protein sequence ID" value="OE9A052267C1"/>
    <property type="gene ID" value="OE9A052267"/>
</dbReference>
<dbReference type="SUPFAM" id="SSF48371">
    <property type="entry name" value="ARM repeat"/>
    <property type="match status" value="1"/>
</dbReference>
<protein>
    <submittedName>
        <fullName evidence="5">SIEL isoform X1</fullName>
    </submittedName>
</protein>
<feature type="domain" description="Integrator complex subunit 4/Protein SIEL C-terminal Ig-like" evidence="4">
    <location>
        <begin position="815"/>
        <end position="930"/>
    </location>
</feature>
<evidence type="ECO:0000256" key="2">
    <source>
        <dbReference type="ARBA" id="ARBA00023242"/>
    </source>
</evidence>
<reference evidence="5 6" key="1">
    <citation type="submission" date="2019-12" db="EMBL/GenBank/DDBJ databases">
        <authorList>
            <person name="Alioto T."/>
            <person name="Alioto T."/>
            <person name="Gomez Garrido J."/>
        </authorList>
    </citation>
    <scope>NUCLEOTIDE SEQUENCE [LARGE SCALE GENOMIC DNA]</scope>
</reference>
<dbReference type="GO" id="GO:0005768">
    <property type="term" value="C:endosome"/>
    <property type="evidence" value="ECO:0007669"/>
    <property type="project" value="TreeGrafter"/>
</dbReference>
<dbReference type="Proteomes" id="UP000594638">
    <property type="component" value="Unassembled WGS sequence"/>
</dbReference>
<keyword evidence="6" id="KW-1185">Reference proteome</keyword>
<sequence>MEEQRLAEIHQAFSQNHNLPNKILNLALSLITNPFTSYSTLSSLLDTLTICLQNPASDHTNHHRVLSLVSSLSHHHPHFRHQIITIVCAFIYLPSTPSSSLHYALSVLLSTNTKLNFPPGSTETTDPLADESLFLSLCFGQSVAARCILLRNVSKFCVRPSVLLPVLLGFTRDPYPKIREVALDGLVELSNCIMVEDQSLIESCYFRAVELLLDCDDPVRRSAVRTVSEWGRLLVACNQDQSKKECSDAVFIQLCSMVRDMDMKIRVVAFDALGKIRMVSEDILLQTLSKRTLPKIKEDRYYGQFTAKLPKISGAAFAFVHGLEDEFHEVRRSACHSLCMLTAFSTEFARQAVNILMDMLNDDSVVVRLQALETVRYMAISDHLMVEETILRRFLGTLLDRNDSIRSAARNTLQSMKLQNLAMFRLGLNSLMKNLEFYPQDEADLFFILFKLGRTHGKFVGSIIRDVFHELEPSFDGKLGFDNARTVALLVLGISASVSFERQICTVPPQIFSYAVTELGRISRALSDVVNQNSLLAYLSHCSRFTVVSASEFFKGEEPALQLEQSDFLLCQKSNESSEAYLTSPLLDYLPNLHDRVTSCVKIVLRKISDIWRLIELGCMGEVIQTLRNWKEEFSKLTNYSPQTVGILAFTSKYIHVIKLLGKVWSHILPSGNLRYHGMGVLEVLLGKIDERLQDMWYRFMGLSREEELHLLEIMLFSCVLRISYLETCIFDASLKKICTIISRVENLCKEGAIELSNFVIDLQKLLSEIGNSSYGVFENVHLLRKSLKCFSPRQIVLSGEIKLLEAELNVHDNDFQNPLPFVSGLPVGIPFEITLYNLTPEKRLWLTMSVDGNSTQFVFLDLHEFGGCDEIMKFTFVAPFYGTPRVKYFSLKVRIAMECLSEDVRLFNYCEGPKRELIFLCKENEVHLSTPVK</sequence>
<gene>
    <name evidence="5" type="ORF">OLEA9_A052267</name>
</gene>
<evidence type="ECO:0000313" key="6">
    <source>
        <dbReference type="Proteomes" id="UP000594638"/>
    </source>
</evidence>
<comment type="subcellular location">
    <subcellularLocation>
        <location evidence="1">Nucleus</location>
    </subcellularLocation>
</comment>
<dbReference type="OrthoDB" id="18190at2759"/>
<proteinExistence type="predicted"/>
<dbReference type="AlphaFoldDB" id="A0A8S0TWA8"/>
<dbReference type="InterPro" id="IPR016024">
    <property type="entry name" value="ARM-type_fold"/>
</dbReference>
<dbReference type="InterPro" id="IPR021133">
    <property type="entry name" value="HEAT_type_2"/>
</dbReference>
<dbReference type="InterPro" id="IPR011989">
    <property type="entry name" value="ARM-like"/>
</dbReference>
<comment type="caution">
    <text evidence="5">The sequence shown here is derived from an EMBL/GenBank/DDBJ whole genome shotgun (WGS) entry which is preliminary data.</text>
</comment>